<keyword evidence="3" id="KW-1185">Reference proteome</keyword>
<evidence type="ECO:0000313" key="4">
    <source>
        <dbReference type="Proteomes" id="UP001140272"/>
    </source>
</evidence>
<dbReference type="EMBL" id="JACKRN010001051">
    <property type="protein sequence ID" value="MCV7074247.1"/>
    <property type="molecule type" value="Genomic_DNA"/>
</dbReference>
<evidence type="ECO:0000313" key="1">
    <source>
        <dbReference type="EMBL" id="MCV7074247.1"/>
    </source>
</evidence>
<evidence type="ECO:0000313" key="2">
    <source>
        <dbReference type="EMBL" id="ULP35187.1"/>
    </source>
</evidence>
<name>A0A9X3BS49_9MYCO</name>
<dbReference type="Proteomes" id="UP001140272">
    <property type="component" value="Unassembled WGS sequence"/>
</dbReference>
<accession>A0A9X3BS49</accession>
<protein>
    <submittedName>
        <fullName evidence="1">Uncharacterized protein</fullName>
    </submittedName>
</protein>
<dbReference type="RefSeq" id="WP_043410757.1">
    <property type="nucleotide sequence ID" value="NZ_CP092427.2"/>
</dbReference>
<evidence type="ECO:0000313" key="3">
    <source>
        <dbReference type="Proteomes" id="UP001055159"/>
    </source>
</evidence>
<organism evidence="1 4">
    <name type="scientific">Mycolicibacterium rufum</name>
    <dbReference type="NCBI Taxonomy" id="318424"/>
    <lineage>
        <taxon>Bacteria</taxon>
        <taxon>Bacillati</taxon>
        <taxon>Actinomycetota</taxon>
        <taxon>Actinomycetes</taxon>
        <taxon>Mycobacteriales</taxon>
        <taxon>Mycobacteriaceae</taxon>
        <taxon>Mycolicibacterium</taxon>
    </lineage>
</organism>
<proteinExistence type="predicted"/>
<reference evidence="1" key="2">
    <citation type="journal article" date="2022" name="BMC Genomics">
        <title>Comparative genome analysis of mycobacteria focusing on tRNA and non-coding RNA.</title>
        <authorList>
            <person name="Behra P.R.K."/>
            <person name="Pettersson B.M.F."/>
            <person name="Ramesh M."/>
            <person name="Das S."/>
            <person name="Dasgupta S."/>
            <person name="Kirsebom L.A."/>
        </authorList>
    </citation>
    <scope>NUCLEOTIDE SEQUENCE</scope>
    <source>
        <strain evidence="1">DSM 45406</strain>
    </source>
</reference>
<dbReference type="Proteomes" id="UP001055159">
    <property type="component" value="Chromosome"/>
</dbReference>
<reference evidence="2" key="3">
    <citation type="submission" date="2022-08" db="EMBL/GenBank/DDBJ databases">
        <title>Whole genome sequencing of non-tuberculosis mycobacteria type-strains.</title>
        <authorList>
            <person name="Igarashi Y."/>
            <person name="Osugi A."/>
            <person name="Mitarai S."/>
        </authorList>
    </citation>
    <scope>NUCLEOTIDE SEQUENCE</scope>
    <source>
        <strain evidence="2">JCM 16372</strain>
    </source>
</reference>
<sequence>MTGVVIVAPKGPFGGVGHGAPCTVGGAAHKMIVIWLTDSARSPERMRVEKPRDDLRGRKIIDAVINP</sequence>
<reference evidence="1" key="1">
    <citation type="submission" date="2020-07" db="EMBL/GenBank/DDBJ databases">
        <authorList>
            <person name="Pettersson B.M.F."/>
            <person name="Behra P.R.K."/>
            <person name="Ramesh M."/>
            <person name="Das S."/>
            <person name="Dasgupta S."/>
            <person name="Kirsebom L.A."/>
        </authorList>
    </citation>
    <scope>NUCLEOTIDE SEQUENCE</scope>
    <source>
        <strain evidence="1">DSM 45406</strain>
    </source>
</reference>
<gene>
    <name evidence="1" type="ORF">H7H73_32260</name>
    <name evidence="2" type="ORF">MJO55_18025</name>
</gene>
<dbReference type="AlphaFoldDB" id="A0A9X3BS49"/>
<dbReference type="EMBL" id="CP092427">
    <property type="protein sequence ID" value="ULP35187.1"/>
    <property type="molecule type" value="Genomic_DNA"/>
</dbReference>